<name>A0A2N5T498_9BASI</name>
<feature type="chain" id="PRO_5015083655" evidence="1">
    <location>
        <begin position="18"/>
        <end position="82"/>
    </location>
</feature>
<proteinExistence type="predicted"/>
<sequence>MHLKGVFVLLISPAAFAYDHINTSGLFTCPDDDPTLASVQMNEHDCYVASEKLTRGGVTQANCRTCSLELLVNGVPTPFYQL</sequence>
<accession>A0A2N5T498</accession>
<evidence type="ECO:0000313" key="6">
    <source>
        <dbReference type="Proteomes" id="UP000235392"/>
    </source>
</evidence>
<dbReference type="EMBL" id="PGCI01000018">
    <property type="protein sequence ID" value="PLW49132.1"/>
    <property type="molecule type" value="Genomic_DNA"/>
</dbReference>
<dbReference type="Proteomes" id="UP000235388">
    <property type="component" value="Unassembled WGS sequence"/>
</dbReference>
<reference evidence="5 6" key="1">
    <citation type="submission" date="2017-11" db="EMBL/GenBank/DDBJ databases">
        <title>De novo assembly and phasing of dikaryotic genomes from two isolates of Puccinia coronata f. sp. avenae, the causal agent of oat crown rust.</title>
        <authorList>
            <person name="Miller M.E."/>
            <person name="Zhang Y."/>
            <person name="Omidvar V."/>
            <person name="Sperschneider J."/>
            <person name="Schwessinger B."/>
            <person name="Raley C."/>
            <person name="Palmer J.M."/>
            <person name="Garnica D."/>
            <person name="Upadhyaya N."/>
            <person name="Rathjen J."/>
            <person name="Taylor J.M."/>
            <person name="Park R.F."/>
            <person name="Dodds P.N."/>
            <person name="Hirsch C.D."/>
            <person name="Kianian S.F."/>
            <person name="Figueroa M."/>
        </authorList>
    </citation>
    <scope>NUCLEOTIDE SEQUENCE [LARGE SCALE GENOMIC DNA]</scope>
    <source>
        <strain evidence="3">12NC29</strain>
        <strain evidence="2">12SD80</strain>
    </source>
</reference>
<evidence type="ECO:0000313" key="4">
    <source>
        <dbReference type="EMBL" id="PLW49132.1"/>
    </source>
</evidence>
<evidence type="ECO:0000256" key="1">
    <source>
        <dbReference type="SAM" id="SignalP"/>
    </source>
</evidence>
<dbReference type="EMBL" id="PGCI01000705">
    <property type="protein sequence ID" value="PLW20032.1"/>
    <property type="molecule type" value="Genomic_DNA"/>
</dbReference>
<evidence type="ECO:0000313" key="2">
    <source>
        <dbReference type="EMBL" id="PLW20032.1"/>
    </source>
</evidence>
<organism evidence="3 5">
    <name type="scientific">Puccinia coronata f. sp. avenae</name>
    <dbReference type="NCBI Taxonomy" id="200324"/>
    <lineage>
        <taxon>Eukaryota</taxon>
        <taxon>Fungi</taxon>
        <taxon>Dikarya</taxon>
        <taxon>Basidiomycota</taxon>
        <taxon>Pucciniomycotina</taxon>
        <taxon>Pucciniomycetes</taxon>
        <taxon>Pucciniales</taxon>
        <taxon>Pucciniaceae</taxon>
        <taxon>Puccinia</taxon>
    </lineage>
</organism>
<dbReference type="Proteomes" id="UP000235392">
    <property type="component" value="Unassembled WGS sequence"/>
</dbReference>
<comment type="caution">
    <text evidence="3">The sequence shown here is derived from an EMBL/GenBank/DDBJ whole genome shotgun (WGS) entry which is preliminary data.</text>
</comment>
<feature type="signal peptide" evidence="1">
    <location>
        <begin position="1"/>
        <end position="17"/>
    </location>
</feature>
<gene>
    <name evidence="3" type="ORF">PCANC_08490</name>
    <name evidence="4" type="ORF">PCASD_02970</name>
    <name evidence="2" type="ORF">PCASD_13262</name>
</gene>
<evidence type="ECO:0000313" key="3">
    <source>
        <dbReference type="EMBL" id="PLW20312.1"/>
    </source>
</evidence>
<dbReference type="AlphaFoldDB" id="A0A2N5T498"/>
<dbReference type="EMBL" id="PGCJ01000799">
    <property type="protein sequence ID" value="PLW20312.1"/>
    <property type="molecule type" value="Genomic_DNA"/>
</dbReference>
<evidence type="ECO:0000313" key="5">
    <source>
        <dbReference type="Proteomes" id="UP000235388"/>
    </source>
</evidence>
<keyword evidence="5" id="KW-1185">Reference proteome</keyword>
<keyword evidence="1" id="KW-0732">Signal</keyword>
<protein>
    <submittedName>
        <fullName evidence="3">Uncharacterized protein</fullName>
    </submittedName>
</protein>